<name>A0A7R9ESK5_9NEOP</name>
<dbReference type="EMBL" id="OD565029">
    <property type="protein sequence ID" value="CAD7440602.1"/>
    <property type="molecule type" value="Genomic_DNA"/>
</dbReference>
<accession>A0A7R9ESK5</accession>
<gene>
    <name evidence="2" type="ORF">TBIB3V08_LOCUS3101</name>
</gene>
<dbReference type="AlphaFoldDB" id="A0A7R9ESK5"/>
<feature type="region of interest" description="Disordered" evidence="1">
    <location>
        <begin position="1"/>
        <end position="42"/>
    </location>
</feature>
<evidence type="ECO:0000313" key="2">
    <source>
        <dbReference type="EMBL" id="CAD7440602.1"/>
    </source>
</evidence>
<organism evidence="2">
    <name type="scientific">Timema bartmani</name>
    <dbReference type="NCBI Taxonomy" id="61472"/>
    <lineage>
        <taxon>Eukaryota</taxon>
        <taxon>Metazoa</taxon>
        <taxon>Ecdysozoa</taxon>
        <taxon>Arthropoda</taxon>
        <taxon>Hexapoda</taxon>
        <taxon>Insecta</taxon>
        <taxon>Pterygota</taxon>
        <taxon>Neoptera</taxon>
        <taxon>Polyneoptera</taxon>
        <taxon>Phasmatodea</taxon>
        <taxon>Timematodea</taxon>
        <taxon>Timematoidea</taxon>
        <taxon>Timematidae</taxon>
        <taxon>Timema</taxon>
    </lineage>
</organism>
<sequence length="660" mass="73753">MVEFRGSEPSVAWRESGKPLRKNHSQFTQLRFEPRSPRPQQQGDTCFITWETEHVLHYTGDRGTRASLHGRQGDTCFTTRETEHVLHYTGDRGTRASLHGRQNTCFTTRETGGHMLYYMGDRGIRASLYGRQNTCFTTRETEHVLHYTEDRGTRASLHGRQGDTCFTTWETGGHVLHYMGDRTCASLHGRQGDTCFTTQETGGHVLHYTGDRGTRASLYGRQNMCFTTRETGGHMLHYMGDRGTRASLYGRQNMCFTTRETGGHMLHYMGDRGTRASLYGRQNMCFTTRETGGHMLHYMGDRGTRASLYGRQNMCFTTRETGGHMLHYMGDRGTRASLYGRQNMCFTTRETGGHMLHYMGDRGTRASLYGRQNMCFTTRETGGHMLHYMGDREFGHSAVCVCVCGKKFPPNALLSELRTLISRLRSEFKSTFDITDIKGDSSNQAEGADYHVSRLVKATLVRESLQLFQSTHGPPSSGTTWDIRNPSNLFQSVHPFPNPFYAKCKNSLQSSLHLVTGKMICGGQPKLSNNVELSKLFLEHPVIDQVLSSSDRSVVCTAHYRMMPYMYPTNEVMCSQGVEPKEGEKVERSLAKTRSTGARMVPRTSLTVVLSYGVVPTMGAGPGLVLVALVCSPTGIAVSACAVFSENIAACLSGVILKPV</sequence>
<reference evidence="2" key="1">
    <citation type="submission" date="2020-11" db="EMBL/GenBank/DDBJ databases">
        <authorList>
            <person name="Tran Van P."/>
        </authorList>
    </citation>
    <scope>NUCLEOTIDE SEQUENCE</scope>
</reference>
<evidence type="ECO:0000256" key="1">
    <source>
        <dbReference type="SAM" id="MobiDB-lite"/>
    </source>
</evidence>
<proteinExistence type="predicted"/>
<protein>
    <submittedName>
        <fullName evidence="2">Uncharacterized protein</fullName>
    </submittedName>
</protein>